<dbReference type="Proteomes" id="UP000587396">
    <property type="component" value="Unassembled WGS sequence"/>
</dbReference>
<protein>
    <submittedName>
        <fullName evidence="2">Type II toxin-antitoxin system HicB family antitoxin</fullName>
    </submittedName>
</protein>
<evidence type="ECO:0000313" key="3">
    <source>
        <dbReference type="Proteomes" id="UP000587396"/>
    </source>
</evidence>
<organism evidence="2 3">
    <name type="scientific">Gordonibacter massiliensis</name>
    <name type="common">ex Traore et al. 2017</name>
    <dbReference type="NCBI Taxonomy" id="1841863"/>
    <lineage>
        <taxon>Bacteria</taxon>
        <taxon>Bacillati</taxon>
        <taxon>Actinomycetota</taxon>
        <taxon>Coriobacteriia</taxon>
        <taxon>Eggerthellales</taxon>
        <taxon>Eggerthellaceae</taxon>
        <taxon>Gordonibacter</taxon>
    </lineage>
</organism>
<proteinExistence type="predicted"/>
<dbReference type="InterPro" id="IPR035069">
    <property type="entry name" value="TTHA1013/TTHA0281-like"/>
</dbReference>
<dbReference type="SUPFAM" id="SSF143100">
    <property type="entry name" value="TTHA1013/TTHA0281-like"/>
    <property type="match status" value="1"/>
</dbReference>
<dbReference type="RefSeq" id="WP_185905991.1">
    <property type="nucleotide sequence ID" value="NZ_JACMSE010000011.1"/>
</dbReference>
<dbReference type="InterPro" id="IPR041657">
    <property type="entry name" value="HTH_17"/>
</dbReference>
<dbReference type="Pfam" id="PF12728">
    <property type="entry name" value="HTH_17"/>
    <property type="match status" value="1"/>
</dbReference>
<dbReference type="EMBL" id="JACMSE010000011">
    <property type="protein sequence ID" value="MBC2890254.1"/>
    <property type="molecule type" value="Genomic_DNA"/>
</dbReference>
<reference evidence="2 3" key="1">
    <citation type="submission" date="2020-08" db="EMBL/GenBank/DDBJ databases">
        <authorList>
            <person name="Liu C."/>
            <person name="Sun Q."/>
        </authorList>
    </citation>
    <scope>NUCLEOTIDE SEQUENCE [LARGE SCALE GENOMIC DNA]</scope>
    <source>
        <strain evidence="2 3">N22</strain>
    </source>
</reference>
<sequence length="150" mass="16543">MLYVYEFELFKGEDGWIIARPFDFDGATQGADVAEASAMAADWLKLMLEHYVMHGEDIPEATLGHEPTREDGRVLLVAVEAGLDTIPAVTASEAAELLGVSRARVSQMLKADLLEGFRKGRDSFITRYSVDARLREKPKAGRPKKSAKTS</sequence>
<accession>A0A842JFN9</accession>
<evidence type="ECO:0000259" key="1">
    <source>
        <dbReference type="Pfam" id="PF12728"/>
    </source>
</evidence>
<dbReference type="Gene3D" id="3.30.160.250">
    <property type="match status" value="1"/>
</dbReference>
<keyword evidence="3" id="KW-1185">Reference proteome</keyword>
<gene>
    <name evidence="2" type="ORF">H7313_13020</name>
</gene>
<evidence type="ECO:0000313" key="2">
    <source>
        <dbReference type="EMBL" id="MBC2890254.1"/>
    </source>
</evidence>
<feature type="domain" description="Helix-turn-helix" evidence="1">
    <location>
        <begin position="90"/>
        <end position="137"/>
    </location>
</feature>
<comment type="caution">
    <text evidence="2">The sequence shown here is derived from an EMBL/GenBank/DDBJ whole genome shotgun (WGS) entry which is preliminary data.</text>
</comment>
<dbReference type="AlphaFoldDB" id="A0A842JFN9"/>
<name>A0A842JFN9_9ACTN</name>